<dbReference type="RefSeq" id="WP_159974749.1">
    <property type="nucleotide sequence ID" value="NZ_BLIV01000001.1"/>
</dbReference>
<dbReference type="AlphaFoldDB" id="A0A640VN90"/>
<accession>A0A640VN90</accession>
<reference evidence="1 2" key="1">
    <citation type="submission" date="2019-12" db="EMBL/GenBank/DDBJ databases">
        <title>Roseobacter cerasinus sp. nov., isolated from seawater around aquaculture.</title>
        <authorList>
            <person name="Muramatsu S."/>
            <person name="Takabe Y."/>
            <person name="Mori K."/>
            <person name="Takaichi S."/>
            <person name="Hanada S."/>
        </authorList>
    </citation>
    <scope>NUCLEOTIDE SEQUENCE [LARGE SCALE GENOMIC DNA]</scope>
    <source>
        <strain evidence="1 2">AI77</strain>
    </source>
</reference>
<sequence>MSNSQMKDLFSQAMRLNMKYYSGLFDVTKDYLGALRTLAEQGLETDVARPVPPTAPPAVPAIQPLILAAPAGKEAAASFAVTNNTGQEVAADPEVSENLRAAGVVAEPAGRMVAHGEDVVFTLKGKPTSKMKLDEDIHGTVSVRPFGDREIPVVLRRLRAPAKAKAKTA</sequence>
<dbReference type="Proteomes" id="UP000436522">
    <property type="component" value="Unassembled WGS sequence"/>
</dbReference>
<protein>
    <submittedName>
        <fullName evidence="1">Uncharacterized protein</fullName>
    </submittedName>
</protein>
<name>A0A640VN90_9RHOB</name>
<dbReference type="EMBL" id="BLIV01000001">
    <property type="protein sequence ID" value="GFE48900.1"/>
    <property type="molecule type" value="Genomic_DNA"/>
</dbReference>
<evidence type="ECO:0000313" key="2">
    <source>
        <dbReference type="Proteomes" id="UP000436522"/>
    </source>
</evidence>
<evidence type="ECO:0000313" key="1">
    <source>
        <dbReference type="EMBL" id="GFE48900.1"/>
    </source>
</evidence>
<comment type="caution">
    <text evidence="1">The sequence shown here is derived from an EMBL/GenBank/DDBJ whole genome shotgun (WGS) entry which is preliminary data.</text>
</comment>
<proteinExistence type="predicted"/>
<keyword evidence="2" id="KW-1185">Reference proteome</keyword>
<gene>
    <name evidence="1" type="ORF">So717_06530</name>
</gene>
<organism evidence="1 2">
    <name type="scientific">Roseobacter cerasinus</name>
    <dbReference type="NCBI Taxonomy" id="2602289"/>
    <lineage>
        <taxon>Bacteria</taxon>
        <taxon>Pseudomonadati</taxon>
        <taxon>Pseudomonadota</taxon>
        <taxon>Alphaproteobacteria</taxon>
        <taxon>Rhodobacterales</taxon>
        <taxon>Roseobacteraceae</taxon>
        <taxon>Roseobacter</taxon>
    </lineage>
</organism>